<feature type="compositionally biased region" description="Basic residues" evidence="3">
    <location>
        <begin position="289"/>
        <end position="298"/>
    </location>
</feature>
<feature type="compositionally biased region" description="Basic and acidic residues" evidence="3">
    <location>
        <begin position="576"/>
        <end position="606"/>
    </location>
</feature>
<feature type="region of interest" description="Disordered" evidence="3">
    <location>
        <begin position="576"/>
        <end position="624"/>
    </location>
</feature>
<dbReference type="PANTHER" id="PTHR31809:SF0">
    <property type="entry name" value="BUD13 HOMOLOG"/>
    <property type="match status" value="1"/>
</dbReference>
<feature type="compositionally biased region" description="Basic and acidic residues" evidence="3">
    <location>
        <begin position="359"/>
        <end position="385"/>
    </location>
</feature>
<dbReference type="Proteomes" id="UP001642520">
    <property type="component" value="Unassembled WGS sequence"/>
</dbReference>
<evidence type="ECO:0000256" key="2">
    <source>
        <dbReference type="ARBA" id="ARBA00014454"/>
    </source>
</evidence>
<dbReference type="InterPro" id="IPR018609">
    <property type="entry name" value="Bud13"/>
</dbReference>
<proteinExistence type="inferred from homology"/>
<dbReference type="Pfam" id="PF09736">
    <property type="entry name" value="Bud13"/>
    <property type="match status" value="1"/>
</dbReference>
<feature type="region of interest" description="Disordered" evidence="3">
    <location>
        <begin position="139"/>
        <end position="477"/>
    </location>
</feature>
<organism evidence="4 5">
    <name type="scientific">Xylocopa violacea</name>
    <name type="common">Violet carpenter bee</name>
    <name type="synonym">Apis violacea</name>
    <dbReference type="NCBI Taxonomy" id="135666"/>
    <lineage>
        <taxon>Eukaryota</taxon>
        <taxon>Metazoa</taxon>
        <taxon>Ecdysozoa</taxon>
        <taxon>Arthropoda</taxon>
        <taxon>Hexapoda</taxon>
        <taxon>Insecta</taxon>
        <taxon>Pterygota</taxon>
        <taxon>Neoptera</taxon>
        <taxon>Endopterygota</taxon>
        <taxon>Hymenoptera</taxon>
        <taxon>Apocrita</taxon>
        <taxon>Aculeata</taxon>
        <taxon>Apoidea</taxon>
        <taxon>Anthophila</taxon>
        <taxon>Apidae</taxon>
        <taxon>Xylocopa</taxon>
        <taxon>Xylocopa</taxon>
    </lineage>
</organism>
<accession>A0ABP1P4Y0</accession>
<dbReference type="InterPro" id="IPR051112">
    <property type="entry name" value="CWC26_splicing_factor"/>
</dbReference>
<evidence type="ECO:0000256" key="3">
    <source>
        <dbReference type="SAM" id="MobiDB-lite"/>
    </source>
</evidence>
<evidence type="ECO:0000256" key="1">
    <source>
        <dbReference type="ARBA" id="ARBA00011069"/>
    </source>
</evidence>
<protein>
    <recommendedName>
        <fullName evidence="2">BUD13 homolog</fullName>
    </recommendedName>
</protein>
<sequence length="659" mass="77716">MEKKVINQKEYLKKYLASGHGDDKKKKKKKKMKLGTRTVAITRKIYLNMKKDTVFSNQTVKSMADFNNFRKVKIIDDDIDLKNMRPMEQNEFDIFIDAEDAPQIAGVVDERGPVDFSDRRRWKIIADDEGGDLTVTSVNKETNQHKHVKNVSERDLSPPKKQKKYMDDNSSPPRAHKKQKNEGSRAPRRDEDSDLSPPRLKSKRHKISRNSSDNDDSYEIDIAHHKIKAETRRKQKVSDDSDLSPPRRSRKESNPDENYRKNREDSDSDLSLPRNRKNTNYDSDLSPPRKSKKHKHRTKNSDSDLSPPRKKHERDVNVHMSSKDRYRNNESDLSPPRQGKTHKDSYKSNKVNQSRQHKYRDEKTERDRNHKHFENSFKSDRRYYDVDMSPPGKRNRDMDATHSRFKDDSYKHKSSNKYNHQYKHRSHREDSYNKETKSKHRHTDEMDGKDNEQRMKKTLDGKTAGLQNATALREETEAYKKREAEHFSKLSKDVTGVGQAAVVRDTKTGKKRNLEAEAAAEREKQKRQAELNEKYAKWGKGLKQVEDREEKLKDDLYEMSKPLARYADDADLDKRLREQEREGDPMLEYIKQKQIKEGKRQPDRPTYEGSYMPNRFGIRPGHRWDGVDRSNGYEKRWFEAQNAKVARQEEAYKWSTSDM</sequence>
<evidence type="ECO:0000313" key="5">
    <source>
        <dbReference type="Proteomes" id="UP001642520"/>
    </source>
</evidence>
<feature type="compositionally biased region" description="Basic residues" evidence="3">
    <location>
        <begin position="412"/>
        <end position="426"/>
    </location>
</feature>
<dbReference type="PANTHER" id="PTHR31809">
    <property type="entry name" value="BUD13 HOMOLOG"/>
    <property type="match status" value="1"/>
</dbReference>
<gene>
    <name evidence="4" type="ORF">XYLVIOL_LOCUS8799</name>
</gene>
<feature type="compositionally biased region" description="Basic and acidic residues" evidence="3">
    <location>
        <begin position="394"/>
        <end position="411"/>
    </location>
</feature>
<reference evidence="4 5" key="1">
    <citation type="submission" date="2024-08" db="EMBL/GenBank/DDBJ databases">
        <authorList>
            <person name="Will J Nash"/>
            <person name="Angela Man"/>
            <person name="Seanna McTaggart"/>
            <person name="Kendall Baker"/>
            <person name="Tom Barker"/>
            <person name="Leah Catchpole"/>
            <person name="Alex Durrant"/>
            <person name="Karim Gharbi"/>
            <person name="Naomi Irish"/>
            <person name="Gemy Kaithakottil"/>
            <person name="Debby Ku"/>
            <person name="Aaliyah Providence"/>
            <person name="Felix Shaw"/>
            <person name="David Swarbreck"/>
            <person name="Chris Watkins"/>
            <person name="Ann M. McCartney"/>
            <person name="Giulio Formenti"/>
            <person name="Alice Mouton"/>
            <person name="Noel Vella"/>
            <person name="Bjorn M von Reumont"/>
            <person name="Adriana Vella"/>
            <person name="Wilfried Haerty"/>
        </authorList>
    </citation>
    <scope>NUCLEOTIDE SEQUENCE [LARGE SCALE GENOMIC DNA]</scope>
</reference>
<feature type="compositionally biased region" description="Basic and acidic residues" evidence="3">
    <location>
        <begin position="427"/>
        <end position="460"/>
    </location>
</feature>
<feature type="compositionally biased region" description="Basic and acidic residues" evidence="3">
    <location>
        <begin position="313"/>
        <end position="330"/>
    </location>
</feature>
<feature type="compositionally biased region" description="Basic and acidic residues" evidence="3">
    <location>
        <begin position="221"/>
        <end position="239"/>
    </location>
</feature>
<feature type="region of interest" description="Disordered" evidence="3">
    <location>
        <begin position="504"/>
        <end position="524"/>
    </location>
</feature>
<evidence type="ECO:0000313" key="4">
    <source>
        <dbReference type="EMBL" id="CAL7948334.1"/>
    </source>
</evidence>
<name>A0ABP1P4Y0_XYLVO</name>
<feature type="compositionally biased region" description="Basic and acidic residues" evidence="3">
    <location>
        <begin position="251"/>
        <end position="265"/>
    </location>
</feature>
<keyword evidence="5" id="KW-1185">Reference proteome</keyword>
<dbReference type="EMBL" id="CAXAJV020001299">
    <property type="protein sequence ID" value="CAL7948334.1"/>
    <property type="molecule type" value="Genomic_DNA"/>
</dbReference>
<feature type="compositionally biased region" description="Basic and acidic residues" evidence="3">
    <location>
        <begin position="180"/>
        <end position="191"/>
    </location>
</feature>
<comment type="similarity">
    <text evidence="1">Belongs to the CWC26 family.</text>
</comment>
<comment type="caution">
    <text evidence="4">The sequence shown here is derived from an EMBL/GenBank/DDBJ whole genome shotgun (WGS) entry which is preliminary data.</text>
</comment>